<dbReference type="Proteomes" id="UP000199155">
    <property type="component" value="Unassembled WGS sequence"/>
</dbReference>
<evidence type="ECO:0000259" key="1">
    <source>
        <dbReference type="PROSITE" id="PS50056"/>
    </source>
</evidence>
<evidence type="ECO:0000313" key="3">
    <source>
        <dbReference type="Proteomes" id="UP000199155"/>
    </source>
</evidence>
<proteinExistence type="predicted"/>
<dbReference type="EMBL" id="FNFF01000002">
    <property type="protein sequence ID" value="SDJ78214.1"/>
    <property type="molecule type" value="Genomic_DNA"/>
</dbReference>
<dbReference type="AlphaFoldDB" id="A0A1G8WIS2"/>
<dbReference type="OrthoDB" id="5197106at2"/>
<evidence type="ECO:0000313" key="2">
    <source>
        <dbReference type="EMBL" id="SDJ78214.1"/>
    </source>
</evidence>
<name>A0A1G8WIS2_9ACTN</name>
<accession>A0A1G8WIS2</accession>
<protein>
    <submittedName>
        <fullName evidence="2">Dual specificity phosphatase, catalytic domain</fullName>
    </submittedName>
</protein>
<sequence>MQTRRSFAEVPEPRRRWDEIVPGLTMGGHEVRGEGGPAEPVVVGAEFDVVCSLHTIPGHGPSPGVEHHVLRIPDAALSEAELVEVRRMARLAHAAYAAGRSVLVRCFHGYNRSGLVVAGALVLDGYAVDAAISRIRERRSPYALHNPLFVDYLVNGLMRE</sequence>
<dbReference type="STRING" id="417292.SAMN05421806_102501"/>
<gene>
    <name evidence="2" type="ORF">SAMN05421806_102501</name>
</gene>
<dbReference type="RefSeq" id="WP_093608250.1">
    <property type="nucleotide sequence ID" value="NZ_FNFF01000002.1"/>
</dbReference>
<dbReference type="SUPFAM" id="SSF52799">
    <property type="entry name" value="(Phosphotyrosine protein) phosphatases II"/>
    <property type="match status" value="1"/>
</dbReference>
<keyword evidence="3" id="KW-1185">Reference proteome</keyword>
<dbReference type="InterPro" id="IPR029021">
    <property type="entry name" value="Prot-tyrosine_phosphatase-like"/>
</dbReference>
<dbReference type="Gene3D" id="3.90.190.10">
    <property type="entry name" value="Protein tyrosine phosphatase superfamily"/>
    <property type="match status" value="1"/>
</dbReference>
<dbReference type="PROSITE" id="PS50056">
    <property type="entry name" value="TYR_PHOSPHATASE_2"/>
    <property type="match status" value="1"/>
</dbReference>
<dbReference type="InterPro" id="IPR000387">
    <property type="entry name" value="Tyr_Pase_dom"/>
</dbReference>
<reference evidence="2 3" key="1">
    <citation type="submission" date="2016-10" db="EMBL/GenBank/DDBJ databases">
        <authorList>
            <person name="de Groot N.N."/>
        </authorList>
    </citation>
    <scope>NUCLEOTIDE SEQUENCE [LARGE SCALE GENOMIC DNA]</scope>
    <source>
        <strain evidence="2 3">CGMCC 4.5727</strain>
    </source>
</reference>
<feature type="domain" description="Tyrosine specific protein phosphatases" evidence="1">
    <location>
        <begin position="83"/>
        <end position="139"/>
    </location>
</feature>
<organism evidence="2 3">
    <name type="scientific">Streptomyces indicus</name>
    <dbReference type="NCBI Taxonomy" id="417292"/>
    <lineage>
        <taxon>Bacteria</taxon>
        <taxon>Bacillati</taxon>
        <taxon>Actinomycetota</taxon>
        <taxon>Actinomycetes</taxon>
        <taxon>Kitasatosporales</taxon>
        <taxon>Streptomycetaceae</taxon>
        <taxon>Streptomyces</taxon>
    </lineage>
</organism>